<dbReference type="EC" id="6.3.5.5" evidence="16"/>
<dbReference type="EC" id="6.3.4.16" evidence="16"/>
<comment type="catalytic activity">
    <reaction evidence="14 16">
        <text>hydrogencarbonate + NH4(+) + 2 ATP = carbamoyl phosphate + 2 ADP + phosphate + 2 H(+)</text>
        <dbReference type="Rhea" id="RHEA:18029"/>
        <dbReference type="ChEBI" id="CHEBI:15378"/>
        <dbReference type="ChEBI" id="CHEBI:17544"/>
        <dbReference type="ChEBI" id="CHEBI:28938"/>
        <dbReference type="ChEBI" id="CHEBI:30616"/>
        <dbReference type="ChEBI" id="CHEBI:43474"/>
        <dbReference type="ChEBI" id="CHEBI:58228"/>
        <dbReference type="ChEBI" id="CHEBI:456216"/>
        <dbReference type="EC" id="6.3.4.16"/>
    </reaction>
</comment>
<comment type="function">
    <text evidence="16">Large subunit of the glutamine-dependent carbamoyl phosphate synthetase (CPSase). CPSase catalyzes the formation of carbamoyl phosphate from the ammonia moiety of glutamine, carbonate, and phosphate donated by ATP, constituting the first step of 2 biosynthetic pathways, one leading to arginine and/or urea and the other to pyrimidine nucleotides. The large subunit (synthetase) binds the substrates ammonia (free or transferred from glutamine from the small subunit), hydrogencarbonate and ATP and carries out an ATP-coupled ligase reaction, activating hydrogencarbonate by forming carboxy phosphate which reacts with ammonia to form carbamoyl phosphate.</text>
</comment>
<dbReference type="SUPFAM" id="SSF56059">
    <property type="entry name" value="Glutathione synthetase ATP-binding domain-like"/>
    <property type="match status" value="2"/>
</dbReference>
<dbReference type="PROSITE" id="PS00866">
    <property type="entry name" value="CPSASE_1"/>
    <property type="match status" value="1"/>
</dbReference>
<keyword evidence="10 16" id="KW-0067">ATP-binding</keyword>
<feature type="binding site" evidence="16">
    <location>
        <position position="745"/>
    </location>
    <ligand>
        <name>ATP</name>
        <dbReference type="ChEBI" id="CHEBI:30616"/>
        <label>2</label>
    </ligand>
</feature>
<feature type="binding site" evidence="16">
    <location>
        <position position="819"/>
    </location>
    <ligand>
        <name>Mg(2+)</name>
        <dbReference type="ChEBI" id="CHEBI:18420"/>
        <label>3</label>
    </ligand>
</feature>
<dbReference type="GO" id="GO:0005737">
    <property type="term" value="C:cytoplasm"/>
    <property type="evidence" value="ECO:0007669"/>
    <property type="project" value="TreeGrafter"/>
</dbReference>
<feature type="binding site" evidence="16">
    <location>
        <position position="751"/>
    </location>
    <ligand>
        <name>ATP</name>
        <dbReference type="ChEBI" id="CHEBI:30616"/>
        <label>2</label>
    </ligand>
</feature>
<dbReference type="GO" id="GO:0006526">
    <property type="term" value="P:L-arginine biosynthetic process"/>
    <property type="evidence" value="ECO:0007669"/>
    <property type="project" value="UniProtKB-UniRule"/>
</dbReference>
<dbReference type="SMART" id="SM00851">
    <property type="entry name" value="MGS"/>
    <property type="match status" value="1"/>
</dbReference>
<dbReference type="STRING" id="871968.DESME_12130"/>
<dbReference type="GO" id="GO:0006541">
    <property type="term" value="P:glutamine metabolic process"/>
    <property type="evidence" value="ECO:0007669"/>
    <property type="project" value="TreeGrafter"/>
</dbReference>
<dbReference type="Pfam" id="PF02142">
    <property type="entry name" value="MGS"/>
    <property type="match status" value="1"/>
</dbReference>
<dbReference type="NCBIfam" id="NF009455">
    <property type="entry name" value="PRK12815.1"/>
    <property type="match status" value="1"/>
</dbReference>
<evidence type="ECO:0000256" key="10">
    <source>
        <dbReference type="ARBA" id="ARBA00022840"/>
    </source>
</evidence>
<feature type="binding site" evidence="16">
    <location>
        <position position="283"/>
    </location>
    <ligand>
        <name>Mg(2+)</name>
        <dbReference type="ChEBI" id="CHEBI:18420"/>
        <label>1</label>
    </ligand>
</feature>
<organism evidence="19 20">
    <name type="scientific">Desulfitobacterium metallireducens DSM 15288</name>
    <dbReference type="NCBI Taxonomy" id="871968"/>
    <lineage>
        <taxon>Bacteria</taxon>
        <taxon>Bacillati</taxon>
        <taxon>Bacillota</taxon>
        <taxon>Clostridia</taxon>
        <taxon>Eubacteriales</taxon>
        <taxon>Desulfitobacteriaceae</taxon>
        <taxon>Desulfitobacterium</taxon>
    </lineage>
</organism>
<dbReference type="SMART" id="SM01096">
    <property type="entry name" value="CPSase_L_D3"/>
    <property type="match status" value="1"/>
</dbReference>
<dbReference type="FunFam" id="3.30.470.20:FF:000026">
    <property type="entry name" value="Carbamoyl-phosphate synthase large chain"/>
    <property type="match status" value="1"/>
</dbReference>
<evidence type="ECO:0000256" key="1">
    <source>
        <dbReference type="ARBA" id="ARBA00001936"/>
    </source>
</evidence>
<dbReference type="SUPFAM" id="SSF52335">
    <property type="entry name" value="Methylglyoxal synthase-like"/>
    <property type="match status" value="1"/>
</dbReference>
<dbReference type="HOGENOM" id="CLU_000513_1_0_9"/>
<keyword evidence="20" id="KW-1185">Reference proteome</keyword>
<evidence type="ECO:0000256" key="4">
    <source>
        <dbReference type="ARBA" id="ARBA00022571"/>
    </source>
</evidence>
<dbReference type="InterPro" id="IPR006275">
    <property type="entry name" value="CPSase_lsu"/>
</dbReference>
<comment type="cofactor">
    <cofactor evidence="16">
        <name>Mg(2+)</name>
        <dbReference type="ChEBI" id="CHEBI:18420"/>
    </cofactor>
    <cofactor evidence="16">
        <name>Mn(2+)</name>
        <dbReference type="ChEBI" id="CHEBI:29035"/>
    </cofactor>
    <text evidence="16">Binds 4 Mg(2+) or Mn(2+) ions per subunit.</text>
</comment>
<dbReference type="KEGG" id="dmt:DESME_12130"/>
<dbReference type="Pfam" id="PF02786">
    <property type="entry name" value="CPSase_L_D2"/>
    <property type="match status" value="2"/>
</dbReference>
<evidence type="ECO:0000256" key="8">
    <source>
        <dbReference type="ARBA" id="ARBA00022737"/>
    </source>
</evidence>
<feature type="binding site" evidence="16">
    <location>
        <position position="776"/>
    </location>
    <ligand>
        <name>ATP</name>
        <dbReference type="ChEBI" id="CHEBI:30616"/>
        <label>2</label>
    </ligand>
</feature>
<dbReference type="PROSITE" id="PS00867">
    <property type="entry name" value="CPSASE_2"/>
    <property type="match status" value="2"/>
</dbReference>
<dbReference type="PANTHER" id="PTHR11405">
    <property type="entry name" value="CARBAMOYLTRANSFERASE FAMILY MEMBER"/>
    <property type="match status" value="1"/>
</dbReference>
<feature type="binding site" evidence="16">
    <location>
        <position position="777"/>
    </location>
    <ligand>
        <name>ATP</name>
        <dbReference type="ChEBI" id="CHEBI:30616"/>
        <label>2</label>
    </ligand>
</feature>
<dbReference type="InterPro" id="IPR036897">
    <property type="entry name" value="CarbamoylP_synth_lsu_oligo_sf"/>
</dbReference>
<feature type="region of interest" description="Carbamoyl phosphate synthetic domain" evidence="16">
    <location>
        <begin position="546"/>
        <end position="928"/>
    </location>
</feature>
<dbReference type="GO" id="GO:0004088">
    <property type="term" value="F:carbamoyl-phosphate synthase (glutamine-hydrolyzing) activity"/>
    <property type="evidence" value="ECO:0007669"/>
    <property type="project" value="UniProtKB-UniRule"/>
</dbReference>
<evidence type="ECO:0000256" key="16">
    <source>
        <dbReference type="HAMAP-Rule" id="MF_01210"/>
    </source>
</evidence>
<dbReference type="InterPro" id="IPR005483">
    <property type="entry name" value="CPSase_dom"/>
</dbReference>
<dbReference type="FunFam" id="1.10.1030.10:FF:000002">
    <property type="entry name" value="Carbamoyl-phosphate synthase large chain"/>
    <property type="match status" value="1"/>
</dbReference>
<dbReference type="Gene3D" id="3.40.50.20">
    <property type="match status" value="2"/>
</dbReference>
<dbReference type="InterPro" id="IPR011607">
    <property type="entry name" value="MGS-like_dom"/>
</dbReference>
<dbReference type="UniPathway" id="UPA00068">
    <property type="reaction ID" value="UER00171"/>
</dbReference>
<feature type="domain" description="ATP-grasp" evidence="17">
    <location>
        <begin position="132"/>
        <end position="326"/>
    </location>
</feature>
<keyword evidence="13" id="KW-0464">Manganese</keyword>
<feature type="binding site" evidence="16">
    <location>
        <position position="831"/>
    </location>
    <ligand>
        <name>Mn(2+)</name>
        <dbReference type="ChEBI" id="CHEBI:29035"/>
        <label>3</label>
    </ligand>
</feature>
<comment type="caution">
    <text evidence="16">Lacks conserved residue(s) required for the propagation of feature annotation.</text>
</comment>
<dbReference type="Gene3D" id="3.40.50.1380">
    <property type="entry name" value="Methylglyoxal synthase-like domain"/>
    <property type="match status" value="1"/>
</dbReference>
<feature type="binding site" evidence="16">
    <location>
        <position position="819"/>
    </location>
    <ligand>
        <name>ATP</name>
        <dbReference type="ChEBI" id="CHEBI:30616"/>
        <label>2</label>
    </ligand>
</feature>
<dbReference type="OrthoDB" id="9804197at2"/>
<feature type="binding site" evidence="16">
    <location>
        <position position="779"/>
    </location>
    <ligand>
        <name>ATP</name>
        <dbReference type="ChEBI" id="CHEBI:30616"/>
        <label>2</label>
    </ligand>
</feature>
<keyword evidence="12 16" id="KW-0665">Pyrimidine biosynthesis</keyword>
<feature type="binding site" evidence="16">
    <location>
        <position position="241"/>
    </location>
    <ligand>
        <name>ATP</name>
        <dbReference type="ChEBI" id="CHEBI:30616"/>
        <label>1</label>
    </ligand>
</feature>
<keyword evidence="4 16" id="KW-0055">Arginine biosynthesis</keyword>
<feature type="binding site" evidence="16">
    <location>
        <position position="283"/>
    </location>
    <ligand>
        <name>Mn(2+)</name>
        <dbReference type="ChEBI" id="CHEBI:29035"/>
        <label>1</label>
    </ligand>
</feature>
<dbReference type="PROSITE" id="PS50975">
    <property type="entry name" value="ATP_GRASP"/>
    <property type="match status" value="2"/>
</dbReference>
<dbReference type="NCBIfam" id="TIGR01369">
    <property type="entry name" value="CPSaseII_lrg"/>
    <property type="match status" value="1"/>
</dbReference>
<feature type="binding site" evidence="16">
    <location>
        <position position="831"/>
    </location>
    <ligand>
        <name>ATP</name>
        <dbReference type="ChEBI" id="CHEBI:30616"/>
        <label>2</label>
    </ligand>
</feature>
<dbReference type="NCBIfam" id="NF003671">
    <property type="entry name" value="PRK05294.1"/>
    <property type="match status" value="1"/>
</dbReference>
<dbReference type="FunFam" id="3.40.50.20:FF:000002">
    <property type="entry name" value="Carbamoyl-phosphate synthase large chain"/>
    <property type="match status" value="1"/>
</dbReference>
<sequence length="1063" mass="116114">MEKQIWKKVLVLGSGPIVIGQAAEFDYAGTQACRALQEEGVEVVLVNSNPATIMTDPEVADKVYIEPLTVDVVERIIERERPDGLLATMGGQTGLNLAFQLAQKGILERCGVKLMGTSLQSIERAEDRDGFRSLMQELDEPVPPSVIVEEVQAALEFADSIGYPVIVRPAYTLGGTGGGIATDRESLEEIAQGGLQASMIGQILVERSVAGWKEIEYEVLRDGAGNCITVCNMENMDPVGVHTGDSIVVAPCQTLTDREVQTLRTSARRIVDALGIEGGCNVQYALHPERLEYVVIEVNPRLSRSSALASKATGYPIAKVAAKIALGQTLPEIPNAVTGKTSACFEPALDYVVVKIPRWPFDKFSDADRSLGTQMKATGEVMGLGRNLETALMKAVRSLEIKTFGVLLPEFEKLTEEELISGCQKPNDQLLFFMAEGLRRGWTVAKLQELTQWNPYFLRALENVVQMSATLRQAPWDKTTLLKAKRLGISDVVIADCWQSDEEAVYQFRLRQGIEPVFKMVDTCAGEFEAVTPYFYSSYDQEQEGEPTARRKVVVLGSGPIRIGQGIEFDYCSVHSVLALRKAGVETIIINNNPETVSTDFDTADRLYFEPLTLEDVTAVLEREKPEGVVVQFGGQTAIGLAKPLVQRGYKILGTSLEDIDRAEERGLFDEVLQEIGAKRPRGGQAASLEEALKVADNIGLPLMIRPSYVLGGRAMEIVFSPSELEKVIQRALAEFPGQEIWMDQYLVGTELEVDAVSDGENVSIPGIMEHLERAGVHSGDSIAVCPPLTLTSETQQQIAKLTTGIARALNIRGLLNIQYVIYQDEVYVIEVNPRSSRTVPFLSKVTGVPIVDLATQIILGSTLSELGSQTGLWPKPEFFAVKVPVFSFSKLHNVEPSLGPEMKSTGEVMGADKTYEKALYKALLASGLSMAAHGTMLVTLADRDKAEGLPLVKRFQDLGFRILATEGTTQVLKEAGIEVERVSKLHQGSTEITDGIRDGQIKGVINTTTHNKRQASDGFVIRRSAVEHGIPCFTSLDTASAWLQVLETIAPSLMPLVSKEGR</sequence>
<evidence type="ECO:0000256" key="15">
    <source>
        <dbReference type="ARBA" id="ARBA00048816"/>
    </source>
</evidence>
<evidence type="ECO:0000256" key="9">
    <source>
        <dbReference type="ARBA" id="ARBA00022741"/>
    </source>
</evidence>
<dbReference type="InterPro" id="IPR016185">
    <property type="entry name" value="PreATP-grasp_dom_sf"/>
</dbReference>
<comment type="similarity">
    <text evidence="3 16">Belongs to the CarB family.</text>
</comment>
<evidence type="ECO:0000256" key="3">
    <source>
        <dbReference type="ARBA" id="ARBA00009799"/>
    </source>
</evidence>
<feature type="domain" description="ATP-grasp" evidence="17">
    <location>
        <begin position="670"/>
        <end position="860"/>
    </location>
</feature>
<keyword evidence="7" id="KW-0479">Metal-binding</keyword>
<feature type="binding site" evidence="16">
    <location>
        <position position="242"/>
    </location>
    <ligand>
        <name>ATP</name>
        <dbReference type="ChEBI" id="CHEBI:30616"/>
        <label>1</label>
    </ligand>
</feature>
<feature type="binding site" evidence="16">
    <location>
        <position position="747"/>
    </location>
    <ligand>
        <name>ATP</name>
        <dbReference type="ChEBI" id="CHEBI:30616"/>
        <label>2</label>
    </ligand>
</feature>
<comment type="subunit">
    <text evidence="16">Composed of two chains; the small (or glutamine) chain promotes the hydrolysis of glutamine to ammonia, which is used by the large (or ammonia) chain to synthesize carbamoyl phosphate. Tetramer of heterodimers (alpha,beta)4.</text>
</comment>
<evidence type="ECO:0000259" key="17">
    <source>
        <dbReference type="PROSITE" id="PS50975"/>
    </source>
</evidence>
<dbReference type="UniPathway" id="UPA00070">
    <property type="reaction ID" value="UER00115"/>
</dbReference>
<dbReference type="GO" id="GO:0046872">
    <property type="term" value="F:metal ion binding"/>
    <property type="evidence" value="ECO:0007669"/>
    <property type="project" value="UniProtKB-KW"/>
</dbReference>
<feature type="binding site" evidence="16">
    <location>
        <position position="297"/>
    </location>
    <ligand>
        <name>Mn(2+)</name>
        <dbReference type="ChEBI" id="CHEBI:29035"/>
        <label>1</label>
    </ligand>
</feature>
<evidence type="ECO:0000256" key="14">
    <source>
        <dbReference type="ARBA" id="ARBA00047359"/>
    </source>
</evidence>
<dbReference type="InterPro" id="IPR005479">
    <property type="entry name" value="CPAse_ATP-bd"/>
</dbReference>
<dbReference type="SUPFAM" id="SSF48108">
    <property type="entry name" value="Carbamoyl phosphate synthetase, large subunit connection domain"/>
    <property type="match status" value="1"/>
</dbReference>
<feature type="binding site" evidence="16">
    <location>
        <position position="128"/>
    </location>
    <ligand>
        <name>ATP</name>
        <dbReference type="ChEBI" id="CHEBI:30616"/>
        <label>1</label>
    </ligand>
</feature>
<comment type="cofactor">
    <cofactor evidence="1">
        <name>Mn(2+)</name>
        <dbReference type="ChEBI" id="CHEBI:29035"/>
    </cofactor>
</comment>
<dbReference type="FunFam" id="3.30.470.20:FF:000001">
    <property type="entry name" value="Carbamoyl-phosphate synthase large chain"/>
    <property type="match status" value="1"/>
</dbReference>
<feature type="region of interest" description="Carboxyphosphate synthetic domain" evidence="16">
    <location>
        <begin position="1"/>
        <end position="400"/>
    </location>
</feature>
<feature type="binding site" evidence="16">
    <location>
        <position position="175"/>
    </location>
    <ligand>
        <name>ATP</name>
        <dbReference type="ChEBI" id="CHEBI:30616"/>
        <label>1</label>
    </ligand>
</feature>
<keyword evidence="8 16" id="KW-0677">Repeat</keyword>
<dbReference type="eggNOG" id="COG0458">
    <property type="taxonomic scope" value="Bacteria"/>
</dbReference>
<feature type="binding site" evidence="16">
    <location>
        <position position="297"/>
    </location>
    <ligand>
        <name>ATP</name>
        <dbReference type="ChEBI" id="CHEBI:30616"/>
        <label>1</label>
    </ligand>
</feature>
<dbReference type="InterPro" id="IPR005480">
    <property type="entry name" value="CPSase_lsu_oligo"/>
</dbReference>
<dbReference type="PANTHER" id="PTHR11405:SF53">
    <property type="entry name" value="CARBAMOYL-PHOSPHATE SYNTHASE [AMMONIA], MITOCHONDRIAL"/>
    <property type="match status" value="1"/>
</dbReference>
<feature type="binding site" evidence="16">
    <location>
        <position position="831"/>
    </location>
    <ligand>
        <name>Mg(2+)</name>
        <dbReference type="ChEBI" id="CHEBI:18420"/>
        <label>3</label>
    </ligand>
</feature>
<feature type="domain" description="MGS-like" evidence="18">
    <location>
        <begin position="929"/>
        <end position="1063"/>
    </location>
</feature>
<evidence type="ECO:0000259" key="18">
    <source>
        <dbReference type="PROSITE" id="PS51855"/>
    </source>
</evidence>
<dbReference type="Gene3D" id="1.10.1030.10">
    <property type="entry name" value="Carbamoyl-phosphate synthetase, large subunit oligomerisation domain"/>
    <property type="match status" value="1"/>
</dbReference>
<feature type="binding site" evidence="16">
    <location>
        <position position="168"/>
    </location>
    <ligand>
        <name>ATP</name>
        <dbReference type="ChEBI" id="CHEBI:30616"/>
        <label>1</label>
    </ligand>
</feature>
<evidence type="ECO:0000256" key="7">
    <source>
        <dbReference type="ARBA" id="ARBA00022723"/>
    </source>
</evidence>
<comment type="pathway">
    <text evidence="16">Pyrimidine metabolism; UMP biosynthesis via de novo pathway; (S)-dihydroorotate from bicarbonate: step 1/3.</text>
</comment>
<feature type="binding site" evidence="16">
    <location>
        <position position="240"/>
    </location>
    <ligand>
        <name>ATP</name>
        <dbReference type="ChEBI" id="CHEBI:30616"/>
        <label>1</label>
    </ligand>
</feature>
<feature type="binding site" evidence="16">
    <location>
        <position position="297"/>
    </location>
    <ligand>
        <name>Mg(2+)</name>
        <dbReference type="ChEBI" id="CHEBI:18420"/>
        <label>1</label>
    </ligand>
</feature>
<dbReference type="Proteomes" id="UP000010847">
    <property type="component" value="Chromosome"/>
</dbReference>
<dbReference type="PRINTS" id="PR00098">
    <property type="entry name" value="CPSASE"/>
</dbReference>
<feature type="binding site" evidence="16">
    <location>
        <position position="283"/>
    </location>
    <ligand>
        <name>ATP</name>
        <dbReference type="ChEBI" id="CHEBI:30616"/>
        <label>1</label>
    </ligand>
</feature>
<dbReference type="GO" id="GO:0044205">
    <property type="term" value="P:'de novo' UMP biosynthetic process"/>
    <property type="evidence" value="ECO:0007669"/>
    <property type="project" value="UniProtKB-UniRule"/>
</dbReference>
<dbReference type="Pfam" id="PF25596">
    <property type="entry name" value="CPSase_L_D1"/>
    <property type="match status" value="2"/>
</dbReference>
<comment type="catalytic activity">
    <reaction evidence="15 16">
        <text>hydrogencarbonate + L-glutamine + 2 ATP + H2O = carbamoyl phosphate + L-glutamate + 2 ADP + phosphate + 2 H(+)</text>
        <dbReference type="Rhea" id="RHEA:18633"/>
        <dbReference type="ChEBI" id="CHEBI:15377"/>
        <dbReference type="ChEBI" id="CHEBI:15378"/>
        <dbReference type="ChEBI" id="CHEBI:17544"/>
        <dbReference type="ChEBI" id="CHEBI:29985"/>
        <dbReference type="ChEBI" id="CHEBI:30616"/>
        <dbReference type="ChEBI" id="CHEBI:43474"/>
        <dbReference type="ChEBI" id="CHEBI:58228"/>
        <dbReference type="ChEBI" id="CHEBI:58359"/>
        <dbReference type="ChEBI" id="CHEBI:456216"/>
        <dbReference type="EC" id="6.3.5.5"/>
    </reaction>
</comment>
<feature type="binding site" evidence="16">
    <location>
        <position position="831"/>
    </location>
    <ligand>
        <name>Mg(2+)</name>
        <dbReference type="ChEBI" id="CHEBI:18420"/>
        <label>4</label>
    </ligand>
</feature>
<feature type="binding site" evidence="16">
    <location>
        <position position="297"/>
    </location>
    <ligand>
        <name>Mg(2+)</name>
        <dbReference type="ChEBI" id="CHEBI:18420"/>
        <label>2</label>
    </ligand>
</feature>
<evidence type="ECO:0000256" key="6">
    <source>
        <dbReference type="ARBA" id="ARBA00022605"/>
    </source>
</evidence>
<feature type="binding site" evidence="16">
    <location>
        <position position="833"/>
    </location>
    <ligand>
        <name>Mn(2+)</name>
        <dbReference type="ChEBI" id="CHEBI:29035"/>
        <label>4</label>
    </ligand>
</feature>
<evidence type="ECO:0000256" key="13">
    <source>
        <dbReference type="ARBA" id="ARBA00023211"/>
    </source>
</evidence>
<keyword evidence="11" id="KW-0460">Magnesium</keyword>
<dbReference type="Pfam" id="PF02787">
    <property type="entry name" value="CPSase_L_D3"/>
    <property type="match status" value="1"/>
</dbReference>
<feature type="binding site" evidence="16">
    <location>
        <position position="778"/>
    </location>
    <ligand>
        <name>ATP</name>
        <dbReference type="ChEBI" id="CHEBI:30616"/>
        <label>2</label>
    </ligand>
</feature>
<feature type="binding site" evidence="16">
    <location>
        <position position="209"/>
    </location>
    <ligand>
        <name>ATP</name>
        <dbReference type="ChEBI" id="CHEBI:30616"/>
        <label>1</label>
    </ligand>
</feature>
<keyword evidence="9 16" id="KW-0547">Nucleotide-binding</keyword>
<keyword evidence="5 16" id="KW-0436">Ligase</keyword>
<name>W0EF53_9FIRM</name>
<evidence type="ECO:0000313" key="19">
    <source>
        <dbReference type="EMBL" id="AHF07676.1"/>
    </source>
</evidence>
<dbReference type="FunFam" id="3.40.50.20:FF:000001">
    <property type="entry name" value="Carbamoyl-phosphate synthase large chain"/>
    <property type="match status" value="1"/>
</dbReference>
<feature type="binding site" evidence="16">
    <location>
        <position position="706"/>
    </location>
    <ligand>
        <name>ATP</name>
        <dbReference type="ChEBI" id="CHEBI:30616"/>
        <label>2</label>
    </ligand>
</feature>
<reference evidence="19 20" key="1">
    <citation type="submission" date="2013-12" db="EMBL/GenBank/DDBJ databases">
        <authorList>
            <consortium name="DOE Joint Genome Institute"/>
            <person name="Smidt H."/>
            <person name="Huntemann M."/>
            <person name="Han J."/>
            <person name="Chen A."/>
            <person name="Kyrpides N."/>
            <person name="Mavromatis K."/>
            <person name="Markowitz V."/>
            <person name="Palaniappan K."/>
            <person name="Ivanova N."/>
            <person name="Schaumberg A."/>
            <person name="Pati A."/>
            <person name="Liolios K."/>
            <person name="Nordberg H.P."/>
            <person name="Cantor M.N."/>
            <person name="Hua S.X."/>
            <person name="Woyke T."/>
        </authorList>
    </citation>
    <scope>NUCLEOTIDE SEQUENCE [LARGE SCALE GENOMIC DNA]</scope>
    <source>
        <strain evidence="20">DSM 15288</strain>
    </source>
</reference>
<dbReference type="AlphaFoldDB" id="W0EF53"/>
<keyword evidence="6 16" id="KW-0028">Amino-acid biosynthesis</keyword>
<dbReference type="CDD" id="cd01424">
    <property type="entry name" value="MGS_CPS_II"/>
    <property type="match status" value="1"/>
</dbReference>
<dbReference type="RefSeq" id="WP_006716601.1">
    <property type="nucleotide sequence ID" value="NZ_CP007032.1"/>
</dbReference>
<feature type="region of interest" description="Allosteric domain" evidence="16">
    <location>
        <begin position="929"/>
        <end position="1063"/>
    </location>
</feature>
<feature type="binding site" evidence="16">
    <location>
        <position position="207"/>
    </location>
    <ligand>
        <name>ATP</name>
        <dbReference type="ChEBI" id="CHEBI:30616"/>
        <label>1</label>
    </ligand>
</feature>
<dbReference type="EMBL" id="CP007032">
    <property type="protein sequence ID" value="AHF07676.1"/>
    <property type="molecule type" value="Genomic_DNA"/>
</dbReference>
<comment type="domain">
    <text evidence="16">The large subunit is composed of 2 ATP-grasp domains that are involved in binding the 2 ATP molecules needed for carbamoyl phosphate synthesis. The N-terminal ATP-grasp domain (referred to as the carboxyphosphate synthetic component) catalyzes the ATP-dependent phosphorylation of hydrogencarbonate to carboxyphosphate and the subsequent nucleophilic attack by ammonia to form a carbamate intermediate. The C-terminal ATP-grasp domain (referred to as the carbamoyl phosphate synthetic component) then catalyzes the phosphorylation of carbamate with the second ATP to form the end product carbamoyl phosphate. The reactive and unstable enzyme intermediates are sequentially channeled from one active site to the next through the interior of the protein over a distance of at least 96 A.</text>
</comment>
<feature type="binding site" evidence="16">
    <location>
        <position position="297"/>
    </location>
    <ligand>
        <name>Mn(2+)</name>
        <dbReference type="ChEBI" id="CHEBI:29035"/>
        <label>2</label>
    </ligand>
</feature>
<feature type="binding site" evidence="16">
    <location>
        <position position="831"/>
    </location>
    <ligand>
        <name>Mn(2+)</name>
        <dbReference type="ChEBI" id="CHEBI:29035"/>
        <label>4</label>
    </ligand>
</feature>
<evidence type="ECO:0000256" key="2">
    <source>
        <dbReference type="ARBA" id="ARBA00005077"/>
    </source>
</evidence>
<accession>W0EF53</accession>
<dbReference type="PROSITE" id="PS51855">
    <property type="entry name" value="MGS"/>
    <property type="match status" value="1"/>
</dbReference>
<dbReference type="SUPFAM" id="SSF52440">
    <property type="entry name" value="PreATP-grasp domain"/>
    <property type="match status" value="2"/>
</dbReference>
<feature type="binding site" evidence="16">
    <location>
        <position position="833"/>
    </location>
    <ligand>
        <name>Mg(2+)</name>
        <dbReference type="ChEBI" id="CHEBI:18420"/>
        <label>4</label>
    </ligand>
</feature>
<feature type="binding site" evidence="16">
    <location>
        <position position="174"/>
    </location>
    <ligand>
        <name>ATP</name>
        <dbReference type="ChEBI" id="CHEBI:30616"/>
        <label>1</label>
    </ligand>
</feature>
<dbReference type="HAMAP" id="MF_01210_B">
    <property type="entry name" value="CPSase_L_chain_B"/>
    <property type="match status" value="1"/>
</dbReference>
<dbReference type="GO" id="GO:0004087">
    <property type="term" value="F:carbamoyl-phosphate synthase (ammonia) activity"/>
    <property type="evidence" value="ECO:0007669"/>
    <property type="project" value="UniProtKB-EC"/>
</dbReference>
<feature type="binding site" evidence="16">
    <location>
        <position position="819"/>
    </location>
    <ligand>
        <name>Mn(2+)</name>
        <dbReference type="ChEBI" id="CHEBI:29035"/>
        <label>3</label>
    </ligand>
</feature>
<dbReference type="GO" id="GO:0005524">
    <property type="term" value="F:ATP binding"/>
    <property type="evidence" value="ECO:0007669"/>
    <property type="project" value="UniProtKB-UniRule"/>
</dbReference>
<evidence type="ECO:0000313" key="20">
    <source>
        <dbReference type="Proteomes" id="UP000010847"/>
    </source>
</evidence>
<dbReference type="Gene3D" id="3.30.470.20">
    <property type="entry name" value="ATP-grasp fold, B domain"/>
    <property type="match status" value="2"/>
</dbReference>
<dbReference type="InterPro" id="IPR011761">
    <property type="entry name" value="ATP-grasp"/>
</dbReference>
<feature type="binding site" evidence="16">
    <location>
        <position position="299"/>
    </location>
    <ligand>
        <name>Mg(2+)</name>
        <dbReference type="ChEBI" id="CHEBI:18420"/>
        <label>2</label>
    </ligand>
</feature>
<dbReference type="HAMAP" id="MF_01210_A">
    <property type="entry name" value="CPSase_L_chain_A"/>
    <property type="match status" value="1"/>
</dbReference>
<proteinExistence type="inferred from homology"/>
<protein>
    <recommendedName>
        <fullName evidence="16">Carbamoyl phosphate synthase large chain</fullName>
        <ecNumber evidence="16">6.3.4.16</ecNumber>
        <ecNumber evidence="16">6.3.5.5</ecNumber>
    </recommendedName>
    <alternativeName>
        <fullName evidence="16">Carbamoyl phosphate synthetase ammonia chain</fullName>
    </alternativeName>
</protein>
<evidence type="ECO:0000256" key="5">
    <source>
        <dbReference type="ARBA" id="ARBA00022598"/>
    </source>
</evidence>
<feature type="binding site" evidence="16">
    <location>
        <position position="299"/>
    </location>
    <ligand>
        <name>Mn(2+)</name>
        <dbReference type="ChEBI" id="CHEBI:29035"/>
        <label>2</label>
    </ligand>
</feature>
<evidence type="ECO:0000256" key="11">
    <source>
        <dbReference type="ARBA" id="ARBA00022842"/>
    </source>
</evidence>
<dbReference type="InterPro" id="IPR036914">
    <property type="entry name" value="MGS-like_dom_sf"/>
</dbReference>
<feature type="binding site" evidence="16">
    <location>
        <position position="214"/>
    </location>
    <ligand>
        <name>ATP</name>
        <dbReference type="ChEBI" id="CHEBI:30616"/>
        <label>1</label>
    </ligand>
</feature>
<evidence type="ECO:0000256" key="12">
    <source>
        <dbReference type="ARBA" id="ARBA00022975"/>
    </source>
</evidence>
<gene>
    <name evidence="16" type="primary">carB</name>
    <name evidence="19" type="ORF">DESME_12130</name>
</gene>
<comment type="pathway">
    <text evidence="2 16">Amino-acid biosynthesis; L-arginine biosynthesis; carbamoyl phosphate from bicarbonate: step 1/1.</text>
</comment>
<dbReference type="InterPro" id="IPR058047">
    <property type="entry name" value="CPSase_preATP-grasp"/>
</dbReference>
<dbReference type="InterPro" id="IPR033937">
    <property type="entry name" value="MGS_CPS_CarB"/>
</dbReference>